<evidence type="ECO:0000313" key="3">
    <source>
        <dbReference type="Proteomes" id="UP001156441"/>
    </source>
</evidence>
<dbReference type="SUPFAM" id="SSF52980">
    <property type="entry name" value="Restriction endonuclease-like"/>
    <property type="match status" value="1"/>
</dbReference>
<dbReference type="Pfam" id="PF04480">
    <property type="entry name" value="DUF559"/>
    <property type="match status" value="1"/>
</dbReference>
<dbReference type="EMBL" id="JAFFZE010000006">
    <property type="protein sequence ID" value="MCT2582785.1"/>
    <property type="molecule type" value="Genomic_DNA"/>
</dbReference>
<keyword evidence="3" id="KW-1185">Reference proteome</keyword>
<accession>A0ABT2J4K9</accession>
<feature type="domain" description="DUF559" evidence="1">
    <location>
        <begin position="150"/>
        <end position="208"/>
    </location>
</feature>
<organism evidence="2 3">
    <name type="scientific">Actinophytocola gossypii</name>
    <dbReference type="NCBI Taxonomy" id="2812003"/>
    <lineage>
        <taxon>Bacteria</taxon>
        <taxon>Bacillati</taxon>
        <taxon>Actinomycetota</taxon>
        <taxon>Actinomycetes</taxon>
        <taxon>Pseudonocardiales</taxon>
        <taxon>Pseudonocardiaceae</taxon>
    </lineage>
</organism>
<evidence type="ECO:0000313" key="2">
    <source>
        <dbReference type="EMBL" id="MCT2582785.1"/>
    </source>
</evidence>
<evidence type="ECO:0000259" key="1">
    <source>
        <dbReference type="Pfam" id="PF04480"/>
    </source>
</evidence>
<reference evidence="2 3" key="1">
    <citation type="submission" date="2021-02" db="EMBL/GenBank/DDBJ databases">
        <title>Actinophytocola xerophila sp. nov., isolated from soil of cotton cropping field.</title>
        <authorList>
            <person name="Huang R."/>
            <person name="Chen X."/>
            <person name="Ge X."/>
            <person name="Liu W."/>
        </authorList>
    </citation>
    <scope>NUCLEOTIDE SEQUENCE [LARGE SCALE GENOMIC DNA]</scope>
    <source>
        <strain evidence="2 3">S1-96</strain>
    </source>
</reference>
<sequence length="223" mass="25151">MFGCTAAEAGEIHVLVGYARQVHRTPSMVFHQGLLDEQDVVDLDGLRVHALEPAIADLLCRARRRTALACMDQALALTPRFERAEFRAEVLHRILTRRDPRGRRRGEILLLLASGLAESPAESWMLLGFFDFGLPIPAQQLPVLDLDGHERYRLDFAWEEARVAVEYDGYSAHVDRAAADSLRQADLERRGWTVLRANAEDLRDPSRLHAAVHAALVRRRFAA</sequence>
<gene>
    <name evidence="2" type="ORF">JT362_06595</name>
</gene>
<dbReference type="Proteomes" id="UP001156441">
    <property type="component" value="Unassembled WGS sequence"/>
</dbReference>
<name>A0ABT2J4K9_9PSEU</name>
<dbReference type="Gene3D" id="3.40.960.10">
    <property type="entry name" value="VSR Endonuclease"/>
    <property type="match status" value="1"/>
</dbReference>
<dbReference type="InterPro" id="IPR007569">
    <property type="entry name" value="DUF559"/>
</dbReference>
<comment type="caution">
    <text evidence="2">The sequence shown here is derived from an EMBL/GenBank/DDBJ whole genome shotgun (WGS) entry which is preliminary data.</text>
</comment>
<protein>
    <submittedName>
        <fullName evidence="2">DUF559 domain-containing protein</fullName>
    </submittedName>
</protein>
<proteinExistence type="predicted"/>
<dbReference type="InterPro" id="IPR011335">
    <property type="entry name" value="Restrct_endonuc-II-like"/>
</dbReference>